<name>A0A1J7BFN5_9ACTN</name>
<dbReference type="RefSeq" id="WP_071656571.1">
    <property type="nucleotide sequence ID" value="NZ_MLCF01000052.1"/>
</dbReference>
<evidence type="ECO:0000259" key="1">
    <source>
        <dbReference type="PROSITE" id="PS50943"/>
    </source>
</evidence>
<protein>
    <submittedName>
        <fullName evidence="2">Transcriptional regulator</fullName>
    </submittedName>
</protein>
<gene>
    <name evidence="2" type="ORF">BIV57_10865</name>
</gene>
<dbReference type="GO" id="GO:0003677">
    <property type="term" value="F:DNA binding"/>
    <property type="evidence" value="ECO:0007669"/>
    <property type="project" value="InterPro"/>
</dbReference>
<dbReference type="Gene3D" id="1.10.260.40">
    <property type="entry name" value="lambda repressor-like DNA-binding domains"/>
    <property type="match status" value="1"/>
</dbReference>
<dbReference type="SUPFAM" id="SSF47413">
    <property type="entry name" value="lambda repressor-like DNA-binding domains"/>
    <property type="match status" value="1"/>
</dbReference>
<dbReference type="OrthoDB" id="4966777at2"/>
<organism evidence="2 3">
    <name type="scientific">Mangrovactinospora gilvigrisea</name>
    <dbReference type="NCBI Taxonomy" id="1428644"/>
    <lineage>
        <taxon>Bacteria</taxon>
        <taxon>Bacillati</taxon>
        <taxon>Actinomycetota</taxon>
        <taxon>Actinomycetes</taxon>
        <taxon>Kitasatosporales</taxon>
        <taxon>Streptomycetaceae</taxon>
        <taxon>Mangrovactinospora</taxon>
    </lineage>
</organism>
<dbReference type="PROSITE" id="PS50943">
    <property type="entry name" value="HTH_CROC1"/>
    <property type="match status" value="1"/>
</dbReference>
<comment type="caution">
    <text evidence="2">The sequence shown here is derived from an EMBL/GenBank/DDBJ whole genome shotgun (WGS) entry which is preliminary data.</text>
</comment>
<sequence>MPAPSSSSVQHARKALGARLRELREDARMTGRQFAALCGWSGAKVSRIESARTSPSPDDLRVWASVCGVPEQSADLIASLRNVTDMFTEWRRMERAGLKQAQQAQLPLFERTRRFKSYSSWLVPGMIQTEAYTRAVLRAVQKRRGLVDDVEAAVRTRMERQHILQDGGKVFAFLIEEAVLRSCLGNTDVMVGQLGSLITVSSLPNVSLGIVPMGVNRMRMPTEGFWIYDDHQVNVELVSGYLTITQQYEIELYAQAFAEFAESAEYGAAARARITAAINSFG</sequence>
<dbReference type="SMART" id="SM00530">
    <property type="entry name" value="HTH_XRE"/>
    <property type="match status" value="1"/>
</dbReference>
<evidence type="ECO:0000313" key="3">
    <source>
        <dbReference type="Proteomes" id="UP000243342"/>
    </source>
</evidence>
<dbReference type="STRING" id="1428644.BIV57_10865"/>
<dbReference type="EMBL" id="MLCF01000052">
    <property type="protein sequence ID" value="OIV37462.1"/>
    <property type="molecule type" value="Genomic_DNA"/>
</dbReference>
<dbReference type="Pfam" id="PF19054">
    <property type="entry name" value="DUF5753"/>
    <property type="match status" value="1"/>
</dbReference>
<dbReference type="InterPro" id="IPR001387">
    <property type="entry name" value="Cro/C1-type_HTH"/>
</dbReference>
<accession>A0A1J7BFN5</accession>
<evidence type="ECO:0000313" key="2">
    <source>
        <dbReference type="EMBL" id="OIV37462.1"/>
    </source>
</evidence>
<dbReference type="Pfam" id="PF13560">
    <property type="entry name" value="HTH_31"/>
    <property type="match status" value="1"/>
</dbReference>
<dbReference type="CDD" id="cd00093">
    <property type="entry name" value="HTH_XRE"/>
    <property type="match status" value="1"/>
</dbReference>
<feature type="domain" description="HTH cro/C1-type" evidence="1">
    <location>
        <begin position="20"/>
        <end position="74"/>
    </location>
</feature>
<dbReference type="InterPro" id="IPR043917">
    <property type="entry name" value="DUF5753"/>
</dbReference>
<dbReference type="Proteomes" id="UP000243342">
    <property type="component" value="Unassembled WGS sequence"/>
</dbReference>
<proteinExistence type="predicted"/>
<reference evidence="2 3" key="1">
    <citation type="submission" date="2016-10" db="EMBL/GenBank/DDBJ databases">
        <title>Genome sequence of Streptomyces gilvigriseus MUSC 26.</title>
        <authorList>
            <person name="Lee L.-H."/>
            <person name="Ser H.-L."/>
        </authorList>
    </citation>
    <scope>NUCLEOTIDE SEQUENCE [LARGE SCALE GENOMIC DNA]</scope>
    <source>
        <strain evidence="2 3">MUSC 26</strain>
    </source>
</reference>
<dbReference type="InterPro" id="IPR010982">
    <property type="entry name" value="Lambda_DNA-bd_dom_sf"/>
</dbReference>
<dbReference type="AlphaFoldDB" id="A0A1J7BFN5"/>
<keyword evidence="3" id="KW-1185">Reference proteome</keyword>